<dbReference type="InterPro" id="IPR050109">
    <property type="entry name" value="HTH-type_TetR-like_transc_reg"/>
</dbReference>
<dbReference type="GO" id="GO:0000976">
    <property type="term" value="F:transcription cis-regulatory region binding"/>
    <property type="evidence" value="ECO:0007669"/>
    <property type="project" value="TreeGrafter"/>
</dbReference>
<sequence length="224" mass="24523">MATRATDIASPRATSRAEPRADSRARRYDPAETKQRVLAAAHMLFSTKGFAGTGTADIAREADVSEGSIFYHFGSKKALLAQLGERHGQAMIEAMEQGDALEDLEPGIIISRVFAFCKANTLWEGITGSECEVGKPAMLKNPEAEPFYHAAKATTTEWIHRQMAVSMQKRGIDGIDIELAASFMHHVVGDAIDLVLTAKTPEEEARVARETIRFIRAACQYPTN</sequence>
<dbReference type="PANTHER" id="PTHR30055">
    <property type="entry name" value="HTH-TYPE TRANSCRIPTIONAL REGULATOR RUTR"/>
    <property type="match status" value="1"/>
</dbReference>
<evidence type="ECO:0000259" key="4">
    <source>
        <dbReference type="PROSITE" id="PS50977"/>
    </source>
</evidence>
<evidence type="ECO:0000256" key="1">
    <source>
        <dbReference type="ARBA" id="ARBA00023125"/>
    </source>
</evidence>
<evidence type="ECO:0000256" key="3">
    <source>
        <dbReference type="SAM" id="MobiDB-lite"/>
    </source>
</evidence>
<keyword evidence="1 2" id="KW-0238">DNA-binding</keyword>
<proteinExistence type="predicted"/>
<comment type="caution">
    <text evidence="5">The sequence shown here is derived from an EMBL/GenBank/DDBJ whole genome shotgun (WGS) entry which is preliminary data.</text>
</comment>
<dbReference type="OrthoDB" id="9811084at2"/>
<evidence type="ECO:0000313" key="6">
    <source>
        <dbReference type="Proteomes" id="UP000481327"/>
    </source>
</evidence>
<feature type="region of interest" description="Disordered" evidence="3">
    <location>
        <begin position="1"/>
        <end position="30"/>
    </location>
</feature>
<organism evidence="5 6">
    <name type="scientific">Sandarakinorhabdus fusca</name>
    <dbReference type="NCBI Taxonomy" id="1439888"/>
    <lineage>
        <taxon>Bacteria</taxon>
        <taxon>Pseudomonadati</taxon>
        <taxon>Pseudomonadota</taxon>
        <taxon>Alphaproteobacteria</taxon>
        <taxon>Sphingomonadales</taxon>
        <taxon>Sphingosinicellaceae</taxon>
        <taxon>Sandarakinorhabdus</taxon>
    </lineage>
</organism>
<dbReference type="AlphaFoldDB" id="A0A7C9KXQ0"/>
<dbReference type="Pfam" id="PF00440">
    <property type="entry name" value="TetR_N"/>
    <property type="match status" value="1"/>
</dbReference>
<accession>A0A7C9KXQ0</accession>
<feature type="compositionally biased region" description="Basic and acidic residues" evidence="3">
    <location>
        <begin position="15"/>
        <end position="30"/>
    </location>
</feature>
<feature type="domain" description="HTH tetR-type" evidence="4">
    <location>
        <begin position="31"/>
        <end position="91"/>
    </location>
</feature>
<evidence type="ECO:0000313" key="5">
    <source>
        <dbReference type="EMBL" id="MQT17286.1"/>
    </source>
</evidence>
<dbReference type="InterPro" id="IPR001647">
    <property type="entry name" value="HTH_TetR"/>
</dbReference>
<dbReference type="RefSeq" id="WP_152577682.1">
    <property type="nucleotide sequence ID" value="NZ_JAATJI010000001.1"/>
</dbReference>
<dbReference type="InterPro" id="IPR009057">
    <property type="entry name" value="Homeodomain-like_sf"/>
</dbReference>
<dbReference type="PROSITE" id="PS50977">
    <property type="entry name" value="HTH_TETR_2"/>
    <property type="match status" value="1"/>
</dbReference>
<feature type="DNA-binding region" description="H-T-H motif" evidence="2">
    <location>
        <begin position="54"/>
        <end position="73"/>
    </location>
</feature>
<keyword evidence="6" id="KW-1185">Reference proteome</keyword>
<dbReference type="PANTHER" id="PTHR30055:SF235">
    <property type="entry name" value="TRANSCRIPTIONAL REGULATORY PROTEIN"/>
    <property type="match status" value="1"/>
</dbReference>
<reference evidence="5 6" key="1">
    <citation type="submission" date="2019-09" db="EMBL/GenBank/DDBJ databases">
        <title>Polymorphobacter sp. isolated from a lake in China.</title>
        <authorList>
            <person name="Liu Z."/>
        </authorList>
    </citation>
    <scope>NUCLEOTIDE SEQUENCE [LARGE SCALE GENOMIC DNA]</scope>
    <source>
        <strain evidence="5 6">D40P</strain>
    </source>
</reference>
<dbReference type="EMBL" id="WIOL01000002">
    <property type="protein sequence ID" value="MQT17286.1"/>
    <property type="molecule type" value="Genomic_DNA"/>
</dbReference>
<dbReference type="GO" id="GO:0003700">
    <property type="term" value="F:DNA-binding transcription factor activity"/>
    <property type="evidence" value="ECO:0007669"/>
    <property type="project" value="TreeGrafter"/>
</dbReference>
<dbReference type="PRINTS" id="PR00455">
    <property type="entry name" value="HTHTETR"/>
</dbReference>
<dbReference type="Proteomes" id="UP000481327">
    <property type="component" value="Unassembled WGS sequence"/>
</dbReference>
<dbReference type="Gene3D" id="1.10.357.10">
    <property type="entry name" value="Tetracycline Repressor, domain 2"/>
    <property type="match status" value="1"/>
</dbReference>
<protein>
    <submittedName>
        <fullName evidence="5">TetR family transcriptional regulator</fullName>
    </submittedName>
</protein>
<name>A0A7C9KXQ0_9SPHN</name>
<dbReference type="SUPFAM" id="SSF46689">
    <property type="entry name" value="Homeodomain-like"/>
    <property type="match status" value="1"/>
</dbReference>
<gene>
    <name evidence="5" type="ORF">F3168_08410</name>
</gene>
<evidence type="ECO:0000256" key="2">
    <source>
        <dbReference type="PROSITE-ProRule" id="PRU00335"/>
    </source>
</evidence>